<sequence length="416" mass="45440">MTEMSDPIIIAGAGIVGAAIAFELSRRGRKVVLIDRQEPGRGASFGNMASIAINGFDAVSRPSTWKKIPFWLANPVAPVAADPLYAWRMVPWFLRFLRAGTSSRIREIEDAGASLATRSLEDLRLMLSLLGADHMLSETSCLCVFGSESEYRAGQGNLEMMGRYGLKYEILRGAEIQDREPLLTREIQHAALLPDNHFVSNPFELVGRLVAAMQSHGGTLVRGEVADVERDNGLVTGVRLTDGRTIAGSKVALTLGVHTRELAGRLAEPIPLETERGYHTQIMAPGIDLKWSIIWPERAFMITPTAGGIRVGGSVEMAGLERAPNWRRARILVDHAKFALPGLKVENAEEWMGHRPALPDTIPVISASARHPGLYYATGHGHLGLTYSATTANIMADMMTGEAPAVDMRPFRVNRF</sequence>
<proteinExistence type="predicted"/>
<dbReference type="EC" id="1.-.-.-" evidence="3"/>
<dbReference type="SUPFAM" id="SSF54373">
    <property type="entry name" value="FAD-linked reductases, C-terminal domain"/>
    <property type="match status" value="1"/>
</dbReference>
<name>A0ABT8YRA7_9HYPH</name>
<dbReference type="PANTHER" id="PTHR13847">
    <property type="entry name" value="SARCOSINE DEHYDROGENASE-RELATED"/>
    <property type="match status" value="1"/>
</dbReference>
<evidence type="ECO:0000256" key="1">
    <source>
        <dbReference type="ARBA" id="ARBA00023002"/>
    </source>
</evidence>
<dbReference type="Proteomes" id="UP001174932">
    <property type="component" value="Unassembled WGS sequence"/>
</dbReference>
<feature type="domain" description="FAD dependent oxidoreductase" evidence="2">
    <location>
        <begin position="8"/>
        <end position="398"/>
    </location>
</feature>
<dbReference type="InterPro" id="IPR006076">
    <property type="entry name" value="FAD-dep_OxRdtase"/>
</dbReference>
<comment type="caution">
    <text evidence="3">The sequence shown here is derived from an EMBL/GenBank/DDBJ whole genome shotgun (WGS) entry which is preliminary data.</text>
</comment>
<evidence type="ECO:0000313" key="3">
    <source>
        <dbReference type="EMBL" id="MDO6966259.1"/>
    </source>
</evidence>
<keyword evidence="1 3" id="KW-0560">Oxidoreductase</keyword>
<dbReference type="GO" id="GO:0016491">
    <property type="term" value="F:oxidoreductase activity"/>
    <property type="evidence" value="ECO:0007669"/>
    <property type="project" value="UniProtKB-KW"/>
</dbReference>
<dbReference type="InterPro" id="IPR036188">
    <property type="entry name" value="FAD/NAD-bd_sf"/>
</dbReference>
<organism evidence="3 4">
    <name type="scientific">Rhizobium alvei</name>
    <dbReference type="NCBI Taxonomy" id="1132659"/>
    <lineage>
        <taxon>Bacteria</taxon>
        <taxon>Pseudomonadati</taxon>
        <taxon>Pseudomonadota</taxon>
        <taxon>Alphaproteobacteria</taxon>
        <taxon>Hyphomicrobiales</taxon>
        <taxon>Rhizobiaceae</taxon>
        <taxon>Rhizobium/Agrobacterium group</taxon>
        <taxon>Rhizobium</taxon>
    </lineage>
</organism>
<dbReference type="Gene3D" id="3.30.9.10">
    <property type="entry name" value="D-Amino Acid Oxidase, subunit A, domain 2"/>
    <property type="match status" value="1"/>
</dbReference>
<dbReference type="PANTHER" id="PTHR13847:SF289">
    <property type="entry name" value="GLYCINE OXIDASE"/>
    <property type="match status" value="1"/>
</dbReference>
<dbReference type="Pfam" id="PF01266">
    <property type="entry name" value="DAO"/>
    <property type="match status" value="1"/>
</dbReference>
<evidence type="ECO:0000313" key="4">
    <source>
        <dbReference type="Proteomes" id="UP001174932"/>
    </source>
</evidence>
<protein>
    <submittedName>
        <fullName evidence="3">FAD-binding oxidoreductase</fullName>
        <ecNumber evidence="3">1.-.-.-</ecNumber>
    </submittedName>
</protein>
<keyword evidence="4" id="KW-1185">Reference proteome</keyword>
<reference evidence="3" key="1">
    <citation type="journal article" date="2015" name="Int. J. Syst. Evol. Microbiol.">
        <title>Rhizobium alvei sp. nov., isolated from a freshwater river.</title>
        <authorList>
            <person name="Sheu S.Y."/>
            <person name="Huang H.W."/>
            <person name="Young C.C."/>
            <person name="Chen W.M."/>
        </authorList>
    </citation>
    <scope>NUCLEOTIDE SEQUENCE</scope>
    <source>
        <strain evidence="3">TNR-22</strain>
    </source>
</reference>
<dbReference type="SUPFAM" id="SSF51905">
    <property type="entry name" value="FAD/NAD(P)-binding domain"/>
    <property type="match status" value="1"/>
</dbReference>
<accession>A0ABT8YRA7</accession>
<dbReference type="EMBL" id="JAUOZU010000016">
    <property type="protein sequence ID" value="MDO6966259.1"/>
    <property type="molecule type" value="Genomic_DNA"/>
</dbReference>
<dbReference type="Gene3D" id="3.50.50.60">
    <property type="entry name" value="FAD/NAD(P)-binding domain"/>
    <property type="match status" value="2"/>
</dbReference>
<dbReference type="RefSeq" id="WP_304378178.1">
    <property type="nucleotide sequence ID" value="NZ_JAUOZU010000016.1"/>
</dbReference>
<gene>
    <name evidence="3" type="ORF">Q4481_20095</name>
</gene>
<reference evidence="3" key="2">
    <citation type="submission" date="2023-07" db="EMBL/GenBank/DDBJ databases">
        <authorList>
            <person name="Shen H."/>
        </authorList>
    </citation>
    <scope>NUCLEOTIDE SEQUENCE</scope>
    <source>
        <strain evidence="3">TNR-22</strain>
    </source>
</reference>
<evidence type="ECO:0000259" key="2">
    <source>
        <dbReference type="Pfam" id="PF01266"/>
    </source>
</evidence>